<evidence type="ECO:0000259" key="1">
    <source>
        <dbReference type="Pfam" id="PF00650"/>
    </source>
</evidence>
<gene>
    <name evidence="2" type="primary">101892769</name>
</gene>
<protein>
    <recommendedName>
        <fullName evidence="1">CRAL-TRIO domain-containing protein</fullName>
    </recommendedName>
</protein>
<organism evidence="2">
    <name type="scientific">Musca domestica</name>
    <name type="common">House fly</name>
    <dbReference type="NCBI Taxonomy" id="7370"/>
    <lineage>
        <taxon>Eukaryota</taxon>
        <taxon>Metazoa</taxon>
        <taxon>Ecdysozoa</taxon>
        <taxon>Arthropoda</taxon>
        <taxon>Hexapoda</taxon>
        <taxon>Insecta</taxon>
        <taxon>Pterygota</taxon>
        <taxon>Neoptera</taxon>
        <taxon>Endopterygota</taxon>
        <taxon>Diptera</taxon>
        <taxon>Brachycera</taxon>
        <taxon>Muscomorpha</taxon>
        <taxon>Muscoidea</taxon>
        <taxon>Muscidae</taxon>
        <taxon>Musca</taxon>
    </lineage>
</organism>
<dbReference type="GO" id="GO:1902936">
    <property type="term" value="F:phosphatidylinositol bisphosphate binding"/>
    <property type="evidence" value="ECO:0007669"/>
    <property type="project" value="TreeGrafter"/>
</dbReference>
<dbReference type="KEGG" id="mde:101892769"/>
<dbReference type="Pfam" id="PF00650">
    <property type="entry name" value="CRAL_TRIO"/>
    <property type="match status" value="1"/>
</dbReference>
<name>A0A1I8ML53_MUSDO</name>
<dbReference type="Gene3D" id="1.20.5.1200">
    <property type="entry name" value="Alpha-tocopherol transfer"/>
    <property type="match status" value="1"/>
</dbReference>
<dbReference type="InterPro" id="IPR001251">
    <property type="entry name" value="CRAL-TRIO_dom"/>
</dbReference>
<accession>A0A1I8ML53</accession>
<dbReference type="AlphaFoldDB" id="A0A1I8ML53"/>
<dbReference type="RefSeq" id="XP_005175782.3">
    <property type="nucleotide sequence ID" value="XM_005175725.4"/>
</dbReference>
<dbReference type="PANTHER" id="PTHR10174:SF216">
    <property type="entry name" value="CRAL-TRIO DOMAIN-CONTAINING PROTEIN-RELATED"/>
    <property type="match status" value="1"/>
</dbReference>
<dbReference type="Gene3D" id="3.40.525.10">
    <property type="entry name" value="CRAL-TRIO lipid binding domain"/>
    <property type="match status" value="1"/>
</dbReference>
<dbReference type="OrthoDB" id="7837562at2759"/>
<dbReference type="eggNOG" id="KOG1471">
    <property type="taxonomic scope" value="Eukaryota"/>
</dbReference>
<dbReference type="GO" id="GO:0016020">
    <property type="term" value="C:membrane"/>
    <property type="evidence" value="ECO:0007669"/>
    <property type="project" value="TreeGrafter"/>
</dbReference>
<dbReference type="InterPro" id="IPR036865">
    <property type="entry name" value="CRAL-TRIO_dom_sf"/>
</dbReference>
<dbReference type="VEuPathDB" id="VectorBase:MDOMA2_016707"/>
<dbReference type="InterPro" id="IPR036273">
    <property type="entry name" value="CRAL/TRIO_N_dom_sf"/>
</dbReference>
<dbReference type="Gene3D" id="1.10.8.20">
    <property type="entry name" value="N-terminal domain of phosphatidylinositol transfer protein sec14p"/>
    <property type="match status" value="1"/>
</dbReference>
<dbReference type="PRINTS" id="PR00180">
    <property type="entry name" value="CRETINALDHBP"/>
</dbReference>
<reference evidence="2" key="1">
    <citation type="submission" date="2020-05" db="UniProtKB">
        <authorList>
            <consortium name="EnsemblMetazoa"/>
        </authorList>
    </citation>
    <scope>IDENTIFICATION</scope>
    <source>
        <strain evidence="2">Aabys</strain>
    </source>
</reference>
<dbReference type="SUPFAM" id="SSF46938">
    <property type="entry name" value="CRAL/TRIO N-terminal domain"/>
    <property type="match status" value="1"/>
</dbReference>
<evidence type="ECO:0000313" key="2">
    <source>
        <dbReference type="EnsemblMetazoa" id="MDOA006064-PA"/>
    </source>
</evidence>
<dbReference type="PANTHER" id="PTHR10174">
    <property type="entry name" value="ALPHA-TOCOPHEROL TRANSFER PROTEIN-RELATED"/>
    <property type="match status" value="1"/>
</dbReference>
<dbReference type="VEuPathDB" id="VectorBase:MDOA006064"/>
<feature type="domain" description="CRAL-TRIO" evidence="1">
    <location>
        <begin position="117"/>
        <end position="252"/>
    </location>
</feature>
<sequence>MQDTGMAQLRPLNPELAEIARKDLNEVPSRIPSDLEALREWIKKEPHLKARTDDQFLIAFLRYCKYSLESAKKRIDYFYTYKSSAKDLIKSRRIDDKIIDIARSGIFCSLPKPKGAGGPRIHFMRMGNINPTIHSVQDVFRFHIMRCEIETNTDDNWNISGVIEIIDFSKIPFGFLKQFDPTLFRQMASVLEFGIPTNLLGTHIVNASKEAQIILGLIRNVMKQKELLNIHPTLESLQQAIGKEYLPAEYGGTNSSFEESEQNYEKLLMSYKSYFDEDDQYGVDEKLRQGENQMSELFGGSATGSFRKLDID</sequence>
<dbReference type="SUPFAM" id="SSF52087">
    <property type="entry name" value="CRAL/TRIO domain"/>
    <property type="match status" value="1"/>
</dbReference>
<dbReference type="EnsemblMetazoa" id="MDOA006064-RA">
    <property type="protein sequence ID" value="MDOA006064-PA"/>
    <property type="gene ID" value="MDOA006064"/>
</dbReference>
<dbReference type="CDD" id="cd00170">
    <property type="entry name" value="SEC14"/>
    <property type="match status" value="1"/>
</dbReference>
<proteinExistence type="predicted"/>